<dbReference type="InterPro" id="IPR032682">
    <property type="entry name" value="Cnd1_C"/>
</dbReference>
<dbReference type="Gene3D" id="1.25.10.10">
    <property type="entry name" value="Leucine-rich Repeat Variant"/>
    <property type="match status" value="1"/>
</dbReference>
<dbReference type="GO" id="GO:0000779">
    <property type="term" value="C:condensed chromosome, centromeric region"/>
    <property type="evidence" value="ECO:0007669"/>
    <property type="project" value="TreeGrafter"/>
</dbReference>
<dbReference type="PANTHER" id="PTHR14222">
    <property type="entry name" value="CONDENSIN"/>
    <property type="match status" value="1"/>
</dbReference>
<evidence type="ECO:0000256" key="1">
    <source>
        <dbReference type="ARBA" id="ARBA00004123"/>
    </source>
</evidence>
<dbReference type="GO" id="GO:0010032">
    <property type="term" value="P:meiotic chromosome condensation"/>
    <property type="evidence" value="ECO:0007669"/>
    <property type="project" value="TreeGrafter"/>
</dbReference>
<dbReference type="EMBL" id="HBUF01387855">
    <property type="protein sequence ID" value="CAG6732761.1"/>
    <property type="molecule type" value="Transcribed_RNA"/>
</dbReference>
<dbReference type="GO" id="GO:0000796">
    <property type="term" value="C:condensin complex"/>
    <property type="evidence" value="ECO:0007669"/>
    <property type="project" value="TreeGrafter"/>
</dbReference>
<proteinExistence type="predicted"/>
<dbReference type="EMBL" id="HBUF01387856">
    <property type="protein sequence ID" value="CAG6732762.1"/>
    <property type="molecule type" value="Transcribed_RNA"/>
</dbReference>
<evidence type="ECO:0000313" key="9">
    <source>
        <dbReference type="EMBL" id="CAG6732762.1"/>
    </source>
</evidence>
<evidence type="ECO:0000256" key="2">
    <source>
        <dbReference type="ARBA" id="ARBA00022618"/>
    </source>
</evidence>
<accession>A0A8D9DXC9</accession>
<evidence type="ECO:0000256" key="3">
    <source>
        <dbReference type="ARBA" id="ARBA00022776"/>
    </source>
</evidence>
<keyword evidence="4" id="KW-0226">DNA condensation</keyword>
<sequence length="1297" mass="149744">MAADILELSKMFDDFCLDQVPKRWVTHLMKSMFVGNEDINIPDEYEAFVNEGKKVLELLDKSIVKLRSWCKYLLKDADVDMEEQNWFKLKEKFNSKAFICLLYAYIKQGLQQTADFETRCLSLKASSLYLIAISIHGSQAFGIFQTGIYLSVLELLNHTVIKFNTTIEFSPVVSSNYHTLYTCANQVLDCLSIALHSIDKFVVSDDMDDCLQNTMHTLVCLTCMGRKSFTLCKNLSFDTVHVNPCISIALNSYKMIKTFVKLNHEPLKNLLDRLFRVVRPLYNLTLNTFLDVNLGVEISNVRENWTCFLLSLMQEFDLEAYRIIRIILQKIFLAVHDSASLKLKEIRLIQDIMVQLEGKYFSDMVHWFMGACYNSSFQYRSCALEILHKLLTDDARRLVPCLSTGNQPLGSQFSTPEYIIGIILNRCIDEHPGVKWKVFSILVNLMTSQSEPIRNVFEKIFVTPYEHEDTITGTLLKSVDFRDILKDPSLQPLPSGHFIIDLIRRTLKHERVLYRKSALQLLCHILCMNPKWAVYENSLLILEKQCLNQHTTIRRMLVNHFTEVVTRHPDNEVILEHWINGVLTLVVDSEYRIQEEVSKKLCNIILGNLINYNEDLSSSQKLPLTILKFLAKKGLRKNLGHCTRKWAQTKAIKTQHISTLYTYLGTEYNSIVWFFLVTIAQSSKVITDVDVIYKYFEENIHLNQVPDDICAPLVMETLGCCIKNIEVKSKVLAIVDQIKEDISAFTLPVSLLTSACNTVYIGLEYQDKDTLQQTCFDFFAPIMDNIHQYVMSPQFQIGPTENELQKRKLYLYAEAMLFCPSKVKPETLERLEKILGLDANTPPSTQMNAKELSVGITILMRRGVQDDVYSQRILPSLMKYLNRIQHPAVKMNILYGLCDQIFNFPNLIEALMPEMYLNLKDENFKLRSECLHMIIGWIKEDFLRIQPPLYFYLAILMVDKNTEVKRAVFSFFVNCAMQKDPQICLKYFLVSIFHFNQYKGHRLSEHILTEREHAVYYVGGPSHGDTRFLIYKYLLELIKDDQKEPLLSNLVTHIITSITRKVPDVVLSESGNQVLRDTLRVLACEELYTLSTKTALTRDDEDEAEEIRKLIENANISKSAKAKESRRIIIKERIYRNLLELRILLKKKNHPMIVEFYNVLCLLIKLYKTEILTVISESGLMPDIKEDLVSWRNQLKGNPRKSPPEKILDRSIDNALTLLHNHVNNIHQSQNSTPNTQSSSQSGSSVKSAGYRKSLLGIASKRKTLTPPTPGLDSPRTAQKRMSELDNDMRKRRRDMS</sequence>
<keyword evidence="3" id="KW-0498">Mitosis</keyword>
<evidence type="ECO:0000256" key="5">
    <source>
        <dbReference type="ARBA" id="ARBA00023242"/>
    </source>
</evidence>
<dbReference type="GO" id="GO:0051301">
    <property type="term" value="P:cell division"/>
    <property type="evidence" value="ECO:0007669"/>
    <property type="project" value="UniProtKB-KW"/>
</dbReference>
<feature type="domain" description="Condensin complex subunit 1 C-terminal" evidence="8">
    <location>
        <begin position="889"/>
        <end position="1068"/>
    </location>
</feature>
<dbReference type="PANTHER" id="PTHR14222:SF1">
    <property type="entry name" value="CONDENSIN-2 COMPLEX SUBUNIT D3"/>
    <property type="match status" value="1"/>
</dbReference>
<dbReference type="InterPro" id="IPR016024">
    <property type="entry name" value="ARM-type_fold"/>
</dbReference>
<keyword evidence="6" id="KW-0131">Cell cycle</keyword>
<name>A0A8D9DXC9_9HEMI</name>
<evidence type="ECO:0000256" key="4">
    <source>
        <dbReference type="ARBA" id="ARBA00023067"/>
    </source>
</evidence>
<reference evidence="9" key="1">
    <citation type="submission" date="2021-05" db="EMBL/GenBank/DDBJ databases">
        <authorList>
            <person name="Alioto T."/>
            <person name="Alioto T."/>
            <person name="Gomez Garrido J."/>
        </authorList>
    </citation>
    <scope>NUCLEOTIDE SEQUENCE</scope>
</reference>
<organism evidence="9">
    <name type="scientific">Cacopsylla melanoneura</name>
    <dbReference type="NCBI Taxonomy" id="428564"/>
    <lineage>
        <taxon>Eukaryota</taxon>
        <taxon>Metazoa</taxon>
        <taxon>Ecdysozoa</taxon>
        <taxon>Arthropoda</taxon>
        <taxon>Hexapoda</taxon>
        <taxon>Insecta</taxon>
        <taxon>Pterygota</taxon>
        <taxon>Neoptera</taxon>
        <taxon>Paraneoptera</taxon>
        <taxon>Hemiptera</taxon>
        <taxon>Sternorrhyncha</taxon>
        <taxon>Psylloidea</taxon>
        <taxon>Psyllidae</taxon>
        <taxon>Psyllinae</taxon>
        <taxon>Cacopsylla</taxon>
    </lineage>
</organism>
<keyword evidence="2" id="KW-0132">Cell division</keyword>
<dbReference type="InterPro" id="IPR011989">
    <property type="entry name" value="ARM-like"/>
</dbReference>
<dbReference type="SUPFAM" id="SSF48371">
    <property type="entry name" value="ARM repeat"/>
    <property type="match status" value="1"/>
</dbReference>
<comment type="subcellular location">
    <subcellularLocation>
        <location evidence="1">Nucleus</location>
    </subcellularLocation>
</comment>
<dbReference type="InterPro" id="IPR026971">
    <property type="entry name" value="CND1/NCAPD3"/>
</dbReference>
<keyword evidence="5" id="KW-0539">Nucleus</keyword>
<feature type="compositionally biased region" description="Basic and acidic residues" evidence="7">
    <location>
        <begin position="1281"/>
        <end position="1297"/>
    </location>
</feature>
<evidence type="ECO:0000256" key="6">
    <source>
        <dbReference type="ARBA" id="ARBA00023306"/>
    </source>
</evidence>
<protein>
    <submittedName>
        <fullName evidence="9">Condensin-2 complex subunit D3</fullName>
    </submittedName>
</protein>
<feature type="compositionally biased region" description="Low complexity" evidence="7">
    <location>
        <begin position="1228"/>
        <end position="1245"/>
    </location>
</feature>
<feature type="region of interest" description="Disordered" evidence="7">
    <location>
        <begin position="1227"/>
        <end position="1297"/>
    </location>
</feature>
<dbReference type="Pfam" id="PF12717">
    <property type="entry name" value="Cnd1"/>
    <property type="match status" value="1"/>
</dbReference>
<evidence type="ECO:0000256" key="7">
    <source>
        <dbReference type="SAM" id="MobiDB-lite"/>
    </source>
</evidence>
<evidence type="ECO:0000259" key="8">
    <source>
        <dbReference type="Pfam" id="PF12717"/>
    </source>
</evidence>
<dbReference type="GO" id="GO:0005634">
    <property type="term" value="C:nucleus"/>
    <property type="evidence" value="ECO:0007669"/>
    <property type="project" value="UniProtKB-SubCell"/>
</dbReference>
<dbReference type="GO" id="GO:0042393">
    <property type="term" value="F:histone binding"/>
    <property type="evidence" value="ECO:0007669"/>
    <property type="project" value="TreeGrafter"/>
</dbReference>
<dbReference type="GO" id="GO:0007076">
    <property type="term" value="P:mitotic chromosome condensation"/>
    <property type="evidence" value="ECO:0007669"/>
    <property type="project" value="InterPro"/>
</dbReference>